<reference evidence="1 2" key="1">
    <citation type="submission" date="2017-07" db="EMBL/GenBank/DDBJ databases">
        <title>Leptospira spp. isolated from tropical soils.</title>
        <authorList>
            <person name="Thibeaux R."/>
            <person name="Iraola G."/>
            <person name="Ferres I."/>
            <person name="Bierque E."/>
            <person name="Girault D."/>
            <person name="Soupe-Gilbert M.-E."/>
            <person name="Picardeau M."/>
            <person name="Goarant C."/>
        </authorList>
    </citation>
    <scope>NUCLEOTIDE SEQUENCE [LARGE SCALE GENOMIC DNA]</scope>
    <source>
        <strain evidence="1 2">FH2-C-A2</strain>
    </source>
</reference>
<dbReference type="AlphaFoldDB" id="A0A2M9ZAZ9"/>
<proteinExistence type="predicted"/>
<protein>
    <submittedName>
        <fullName evidence="1">Uncharacterized protein</fullName>
    </submittedName>
</protein>
<comment type="caution">
    <text evidence="1">The sequence shown here is derived from an EMBL/GenBank/DDBJ whole genome shotgun (WGS) entry which is preliminary data.</text>
</comment>
<evidence type="ECO:0000313" key="2">
    <source>
        <dbReference type="Proteomes" id="UP000231912"/>
    </source>
</evidence>
<dbReference type="EMBL" id="NPDT01000004">
    <property type="protein sequence ID" value="PJZ65605.1"/>
    <property type="molecule type" value="Genomic_DNA"/>
</dbReference>
<organism evidence="1 2">
    <name type="scientific">Leptospira wolffii</name>
    <dbReference type="NCBI Taxonomy" id="409998"/>
    <lineage>
        <taxon>Bacteria</taxon>
        <taxon>Pseudomonadati</taxon>
        <taxon>Spirochaetota</taxon>
        <taxon>Spirochaetia</taxon>
        <taxon>Leptospirales</taxon>
        <taxon>Leptospiraceae</taxon>
        <taxon>Leptospira</taxon>
    </lineage>
</organism>
<evidence type="ECO:0000313" key="1">
    <source>
        <dbReference type="EMBL" id="PJZ65605.1"/>
    </source>
</evidence>
<dbReference type="Proteomes" id="UP000231912">
    <property type="component" value="Unassembled WGS sequence"/>
</dbReference>
<gene>
    <name evidence="1" type="ORF">CH371_11775</name>
</gene>
<sequence>MTLVGFITFAYRFLGKIGNPLSIYPEIPGKNVHESRGYPAGFGMDTTYPRTKLRYTKLVG</sequence>
<name>A0A2M9ZAZ9_9LEPT</name>
<accession>A0A2M9ZAZ9</accession>